<evidence type="ECO:0000313" key="3">
    <source>
        <dbReference type="Proteomes" id="UP000077755"/>
    </source>
</evidence>
<dbReference type="Pfam" id="PF24758">
    <property type="entry name" value="LRR_At5g56370"/>
    <property type="match status" value="1"/>
</dbReference>
<dbReference type="SUPFAM" id="SSF52047">
    <property type="entry name" value="RNI-like"/>
    <property type="match status" value="1"/>
</dbReference>
<dbReference type="InterPro" id="IPR036047">
    <property type="entry name" value="F-box-like_dom_sf"/>
</dbReference>
<dbReference type="AlphaFoldDB" id="A0AAF0WHH4"/>
<dbReference type="Gene3D" id="3.80.10.10">
    <property type="entry name" value="Ribonuclease Inhibitor"/>
    <property type="match status" value="1"/>
</dbReference>
<evidence type="ECO:0000259" key="1">
    <source>
        <dbReference type="SMART" id="SM00579"/>
    </source>
</evidence>
<protein>
    <recommendedName>
        <fullName evidence="1">FBD domain-containing protein</fullName>
    </recommendedName>
</protein>
<dbReference type="Proteomes" id="UP000077755">
    <property type="component" value="Chromosome 2"/>
</dbReference>
<gene>
    <name evidence="2" type="ORF">DCAR_0209248</name>
</gene>
<dbReference type="Pfam" id="PF00646">
    <property type="entry name" value="F-box"/>
    <property type="match status" value="1"/>
</dbReference>
<dbReference type="InterPro" id="IPR053781">
    <property type="entry name" value="F-box_AtFBL13-like"/>
</dbReference>
<dbReference type="EMBL" id="CP093344">
    <property type="protein sequence ID" value="WOG90007.1"/>
    <property type="molecule type" value="Genomic_DNA"/>
</dbReference>
<dbReference type="SUPFAM" id="SSF81383">
    <property type="entry name" value="F-box domain"/>
    <property type="match status" value="1"/>
</dbReference>
<dbReference type="InterPro" id="IPR001810">
    <property type="entry name" value="F-box_dom"/>
</dbReference>
<reference evidence="2" key="2">
    <citation type="submission" date="2022-03" db="EMBL/GenBank/DDBJ databases">
        <title>Draft title - Genomic analysis of global carrot germplasm unveils the trajectory of domestication and the origin of high carotenoid orange carrot.</title>
        <authorList>
            <person name="Iorizzo M."/>
            <person name="Ellison S."/>
            <person name="Senalik D."/>
            <person name="Macko-Podgorni A."/>
            <person name="Grzebelus D."/>
            <person name="Bostan H."/>
            <person name="Rolling W."/>
            <person name="Curaba J."/>
            <person name="Simon P."/>
        </authorList>
    </citation>
    <scope>NUCLEOTIDE SEQUENCE</scope>
    <source>
        <tissue evidence="2">Leaf</tissue>
    </source>
</reference>
<feature type="domain" description="FBD" evidence="1">
    <location>
        <begin position="319"/>
        <end position="388"/>
    </location>
</feature>
<dbReference type="CDD" id="cd22160">
    <property type="entry name" value="F-box_AtFBL13-like"/>
    <property type="match status" value="1"/>
</dbReference>
<dbReference type="InterPro" id="IPR032675">
    <property type="entry name" value="LRR_dom_sf"/>
</dbReference>
<dbReference type="SMART" id="SM00579">
    <property type="entry name" value="FBD"/>
    <property type="match status" value="1"/>
</dbReference>
<dbReference type="PANTHER" id="PTHR31639">
    <property type="entry name" value="F-BOX PROTEIN-LIKE"/>
    <property type="match status" value="1"/>
</dbReference>
<evidence type="ECO:0000313" key="2">
    <source>
        <dbReference type="EMBL" id="WOG90007.1"/>
    </source>
</evidence>
<dbReference type="InterPro" id="IPR055411">
    <property type="entry name" value="LRR_FXL15/At3g58940/PEG3-like"/>
</dbReference>
<organism evidence="2 3">
    <name type="scientific">Daucus carota subsp. sativus</name>
    <name type="common">Carrot</name>
    <dbReference type="NCBI Taxonomy" id="79200"/>
    <lineage>
        <taxon>Eukaryota</taxon>
        <taxon>Viridiplantae</taxon>
        <taxon>Streptophyta</taxon>
        <taxon>Embryophyta</taxon>
        <taxon>Tracheophyta</taxon>
        <taxon>Spermatophyta</taxon>
        <taxon>Magnoliopsida</taxon>
        <taxon>eudicotyledons</taxon>
        <taxon>Gunneridae</taxon>
        <taxon>Pentapetalae</taxon>
        <taxon>asterids</taxon>
        <taxon>campanulids</taxon>
        <taxon>Apiales</taxon>
        <taxon>Apiaceae</taxon>
        <taxon>Apioideae</taxon>
        <taxon>Scandiceae</taxon>
        <taxon>Daucinae</taxon>
        <taxon>Daucus</taxon>
        <taxon>Daucus sect. Daucus</taxon>
    </lineage>
</organism>
<accession>A0AAF0WHH4</accession>
<keyword evidence="3" id="KW-1185">Reference proteome</keyword>
<dbReference type="PANTHER" id="PTHR31639:SF237">
    <property type="entry name" value="F-BOX DOMAIN-CONTAINING PROTEIN"/>
    <property type="match status" value="1"/>
</dbReference>
<name>A0AAF0WHH4_DAUCS</name>
<dbReference type="InterPro" id="IPR006566">
    <property type="entry name" value="FBD"/>
</dbReference>
<reference evidence="2" key="1">
    <citation type="journal article" date="2016" name="Nat. Genet.">
        <title>A high-quality carrot genome assembly provides new insights into carotenoid accumulation and asterid genome evolution.</title>
        <authorList>
            <person name="Iorizzo M."/>
            <person name="Ellison S."/>
            <person name="Senalik D."/>
            <person name="Zeng P."/>
            <person name="Satapoomin P."/>
            <person name="Huang J."/>
            <person name="Bowman M."/>
            <person name="Iovene M."/>
            <person name="Sanseverino W."/>
            <person name="Cavagnaro P."/>
            <person name="Yildiz M."/>
            <person name="Macko-Podgorni A."/>
            <person name="Moranska E."/>
            <person name="Grzebelus E."/>
            <person name="Grzebelus D."/>
            <person name="Ashrafi H."/>
            <person name="Zheng Z."/>
            <person name="Cheng S."/>
            <person name="Spooner D."/>
            <person name="Van Deynze A."/>
            <person name="Simon P."/>
        </authorList>
    </citation>
    <scope>NUCLEOTIDE SEQUENCE</scope>
    <source>
        <tissue evidence="2">Leaf</tissue>
    </source>
</reference>
<sequence length="389" mass="44246">MRRWGFSENRDIISDLPQSLIGDILTKLPIRDAVRTSILSSRWRYQWTNMTELVFNSKCVNRPYTLDKLVNCMMPCLLLHDGHIHKFKLCIPPMGNSPGIDQCLLFLSRRGIKELDLRVDIEVLGPPAPGERQLVHTAIFSCQQLTRLTLCGLVVQPPPNCRGFPCLKHLSLDLCTVTLEVIENLISGSPFLESFEIDYNDDQLALTVNAPNLKHLTMAGTFRDVYLEHTPLLVVVSVNFISQAWEGDVFMKLPTTYNDLKFIKAMGVNFQEMNEASLFHHLILHAPNLEKLQISAVPIGYPQGNAADLDVWDEEGLADFKFRNLKSVKMWDVSNEYDIEFIKFVLGRSPVLQMISISLEEDCIGKLGMVNQVLHFRRASPEVDIVFFD</sequence>
<proteinExistence type="predicted"/>